<evidence type="ECO:0000313" key="10">
    <source>
        <dbReference type="EMBL" id="ADI29376.1"/>
    </source>
</evidence>
<feature type="repeat" description="TPR" evidence="8">
    <location>
        <begin position="1135"/>
        <end position="1168"/>
    </location>
</feature>
<dbReference type="PROSITE" id="PS50005">
    <property type="entry name" value="TPR"/>
    <property type="match status" value="12"/>
</dbReference>
<evidence type="ECO:0000256" key="5">
    <source>
        <dbReference type="ARBA" id="ARBA00022679"/>
    </source>
</evidence>
<dbReference type="PROSITE" id="PS50293">
    <property type="entry name" value="TPR_REGION"/>
    <property type="match status" value="3"/>
</dbReference>
<feature type="repeat" description="TPR" evidence="8">
    <location>
        <begin position="208"/>
        <end position="241"/>
    </location>
</feature>
<dbReference type="eggNOG" id="COG3914">
    <property type="taxonomic scope" value="Bacteria"/>
</dbReference>
<dbReference type="InterPro" id="IPR019734">
    <property type="entry name" value="TPR_rpt"/>
</dbReference>
<dbReference type="EC" id="2.4.1.255" evidence="3"/>
<dbReference type="Pfam" id="PF14559">
    <property type="entry name" value="TPR_19"/>
    <property type="match status" value="1"/>
</dbReference>
<evidence type="ECO:0000256" key="3">
    <source>
        <dbReference type="ARBA" id="ARBA00011970"/>
    </source>
</evidence>
<dbReference type="InterPro" id="IPR051939">
    <property type="entry name" value="Glycosyltr_41/O-GlcNAc_trsf"/>
</dbReference>
<feature type="repeat" description="TPR" evidence="8">
    <location>
        <begin position="242"/>
        <end position="275"/>
    </location>
</feature>
<dbReference type="AlphaFoldDB" id="D7DQ05"/>
<dbReference type="PANTHER" id="PTHR44835">
    <property type="entry name" value="UDP-N-ACETYLGLUCOSAMINE--PEPTIDE N-ACETYLGLUCOSAMINYLTRANSFERASE SPINDLY-RELATED"/>
    <property type="match status" value="1"/>
</dbReference>
<keyword evidence="11" id="KW-1185">Reference proteome</keyword>
<feature type="repeat" description="TPR" evidence="8">
    <location>
        <begin position="310"/>
        <end position="343"/>
    </location>
</feature>
<dbReference type="SMART" id="SM00028">
    <property type="entry name" value="TPR"/>
    <property type="match status" value="12"/>
</dbReference>
<dbReference type="RefSeq" id="WP_013147692.1">
    <property type="nucleotide sequence ID" value="NC_014207.1"/>
</dbReference>
<dbReference type="InterPro" id="IPR029489">
    <property type="entry name" value="OGT/SEC/SPY_C"/>
</dbReference>
<feature type="repeat" description="TPR" evidence="8">
    <location>
        <begin position="378"/>
        <end position="411"/>
    </location>
</feature>
<dbReference type="InterPro" id="IPR029044">
    <property type="entry name" value="Nucleotide-diphossugar_trans"/>
</dbReference>
<reference evidence="10 11" key="2">
    <citation type="journal article" date="2011" name="J. Bacteriol.">
        <title>Genomes of three methylotrophs from a single niche uncover genetic and metabolic divergence of Methylophilaceae.</title>
        <authorList>
            <person name="Lapidus A."/>
            <person name="Clum A."/>
            <person name="Labutti K."/>
            <person name="Kaluzhnaya M.G."/>
            <person name="Lim S."/>
            <person name="Beck D.A."/>
            <person name="Glavina Del Rio T."/>
            <person name="Nolan M."/>
            <person name="Mavromatis K."/>
            <person name="Huntemann M."/>
            <person name="Lucas S."/>
            <person name="Lidstrom M.E."/>
            <person name="Ivanova N."/>
            <person name="Chistoserdova L."/>
        </authorList>
    </citation>
    <scope>NUCLEOTIDE SEQUENCE [LARGE SCALE GENOMIC DNA]</scope>
    <source>
        <strain evidence="10 11">301</strain>
    </source>
</reference>
<evidence type="ECO:0000256" key="7">
    <source>
        <dbReference type="ARBA" id="ARBA00022803"/>
    </source>
</evidence>
<dbReference type="InterPro" id="IPR011990">
    <property type="entry name" value="TPR-like_helical_dom_sf"/>
</dbReference>
<dbReference type="Gene3D" id="1.25.40.10">
    <property type="entry name" value="Tetratricopeptide repeat domain"/>
    <property type="match status" value="5"/>
</dbReference>
<evidence type="ECO:0000256" key="4">
    <source>
        <dbReference type="ARBA" id="ARBA00022676"/>
    </source>
</evidence>
<feature type="domain" description="O-GlcNAc transferase C-terminal" evidence="9">
    <location>
        <begin position="661"/>
        <end position="843"/>
    </location>
</feature>
<dbReference type="OrthoDB" id="101857at2"/>
<feature type="repeat" description="TPR" evidence="8">
    <location>
        <begin position="106"/>
        <end position="139"/>
    </location>
</feature>
<dbReference type="GO" id="GO:0097363">
    <property type="term" value="F:protein O-acetylglucosaminyltransferase activity"/>
    <property type="evidence" value="ECO:0007669"/>
    <property type="project" value="UniProtKB-EC"/>
</dbReference>
<feature type="repeat" description="TPR" evidence="8">
    <location>
        <begin position="344"/>
        <end position="377"/>
    </location>
</feature>
<comment type="pathway">
    <text evidence="1">Protein modification; protein glycosylation.</text>
</comment>
<dbReference type="Pfam" id="PF13414">
    <property type="entry name" value="TPR_11"/>
    <property type="match status" value="3"/>
</dbReference>
<accession>D7DQ05</accession>
<dbReference type="PANTHER" id="PTHR44835:SF1">
    <property type="entry name" value="PROTEIN O-GLCNAC TRANSFERASE"/>
    <property type="match status" value="1"/>
</dbReference>
<keyword evidence="6" id="KW-0677">Repeat</keyword>
<name>D7DQ05_METV0</name>
<dbReference type="STRING" id="666681.M301_0992"/>
<proteinExistence type="inferred from homology"/>
<feature type="repeat" description="TPR" evidence="8">
    <location>
        <begin position="412"/>
        <end position="445"/>
    </location>
</feature>
<dbReference type="EMBL" id="CP002056">
    <property type="protein sequence ID" value="ADI29376.1"/>
    <property type="molecule type" value="Genomic_DNA"/>
</dbReference>
<protein>
    <recommendedName>
        <fullName evidence="3">protein O-GlcNAc transferase</fullName>
        <ecNumber evidence="3">2.4.1.255</ecNumber>
    </recommendedName>
</protein>
<dbReference type="Pfam" id="PF13374">
    <property type="entry name" value="TPR_10"/>
    <property type="match status" value="1"/>
</dbReference>
<dbReference type="Proteomes" id="UP000000383">
    <property type="component" value="Chromosome"/>
</dbReference>
<evidence type="ECO:0000256" key="2">
    <source>
        <dbReference type="ARBA" id="ARBA00005386"/>
    </source>
</evidence>
<dbReference type="SUPFAM" id="SSF48452">
    <property type="entry name" value="TPR-like"/>
    <property type="match status" value="4"/>
</dbReference>
<organism evidence="10 11">
    <name type="scientific">Methylotenera versatilis (strain 301)</name>
    <dbReference type="NCBI Taxonomy" id="666681"/>
    <lineage>
        <taxon>Bacteria</taxon>
        <taxon>Pseudomonadati</taxon>
        <taxon>Pseudomonadota</taxon>
        <taxon>Betaproteobacteria</taxon>
        <taxon>Nitrosomonadales</taxon>
        <taxon>Methylophilaceae</taxon>
        <taxon>Methylotenera</taxon>
    </lineage>
</organism>
<keyword evidence="5" id="KW-0808">Transferase</keyword>
<feature type="repeat" description="TPR" evidence="8">
    <location>
        <begin position="174"/>
        <end position="207"/>
    </location>
</feature>
<evidence type="ECO:0000256" key="1">
    <source>
        <dbReference type="ARBA" id="ARBA00004922"/>
    </source>
</evidence>
<dbReference type="Pfam" id="PF13181">
    <property type="entry name" value="TPR_8"/>
    <property type="match status" value="2"/>
</dbReference>
<dbReference type="HOGENOM" id="CLU_003078_0_0_4"/>
<dbReference type="Gene3D" id="3.90.550.10">
    <property type="entry name" value="Spore Coat Polysaccharide Biosynthesis Protein SpsA, Chain A"/>
    <property type="match status" value="1"/>
</dbReference>
<dbReference type="Pfam" id="PF13844">
    <property type="entry name" value="Glyco_transf_41"/>
    <property type="match status" value="2"/>
</dbReference>
<keyword evidence="4" id="KW-0328">Glycosyltransferase</keyword>
<dbReference type="CAZy" id="GT41">
    <property type="family name" value="Glycosyltransferase Family 41"/>
</dbReference>
<dbReference type="KEGG" id="meh:M301_0992"/>
<keyword evidence="7 8" id="KW-0802">TPR repeat</keyword>
<sequence>MITSEGNIKSTREDKGKVGARIANQAHEATSKVNGKPTVSEINTLVVMFNNGHLDESKQLALSFTQRYPRDGFGWKVLGAVFQQLGLFEQAHDALQKAADFLPKDSEAQYNLGNFFYDQQQLDDAAKYYKKAIKLTPNFAKAHYNLGNVLKSLNSLEQAKASYKCALRIEVDNVQAMCNLAQVLYEQDFFSEAIIYFQQALSIQDNFSIAYVGLGAAFQATGQLPGAEANFRKAIAINPNDAEALSNLGGVLKTLGRLSEAEICYRTLLTITPENFDTYIKLGSLLKSMGNIAESTACFKKALSINSQLEEAQNDLGLALAEQGRYSEAEACYQNAIKIEPNFWKAYNNLGLTLYNMGRFNEAEAAFDKAITLDANEALIYSNLSLPLVAQGQIKRAEACLRRAIEVNPEYVNAYINLGTNYLAQGLAKEAESVFLQALKFDQKSTKSKSNLLFTLNYSGGHSAEYRLEQACQYGQIVDEKVSYVFTSWQQVLNVKRLKVGLVSGDLRQHPVAYFLENLAKHIDSSRFELIAYTTDIREDELTARLKPHFSGWKSLVGLSDQAAAELIHNQGIHILMDLSGHTAENRLPIFAYRPAPIQVSWLGYFATTGMASMDFFIADKIGVPEQNKTQFIEKVKYVPDTRLCFTAPSSLIDISPLPALANGYITFASFQTMVKAGDEVLALWAEVLKALPTSRLRWQCKSFADATVADDLRNRLAKHGIEPDRLILLGSVSRDAYLEAHAEVDMILDTFPYPGGTTTCEALWMGVPTLTLAGDTLIAGQGASLMTAAGLGEWVAESKKDYVSKALSIATDVHRLSQMRMELREKVLVSPLFNAPQFAKNMENALWEMWNEKSMNHSKQNPKQDEDDLVLSQSADDKCAQSFNSDLVIVSTTAYSESDFWAKSPLGLSLPRHLKQSSRFIVNVAFENSRSLPEVLNEFIDQANDDAVLIFIQDNVWIDEANLADKVIEGLSEFDVIGVAGNHRRLPNQPSWAFLDTQFTWDEEDNLSGQIAHGKNAFGEVEVFGKAPAECELLDGIFLATKKSTIALNNLRFDHQFDYDFFDMDFCRSARACGLKLGTWLISLTQQRAASIGSAYWREKYQDYLNKWEQCTEAANESEIQLSNSNNQELQNVISEVFQMALEYQNAGQLEQAKQLYQEILTIQPQHAGASYNLNMITAQIKVVDAGILPIF</sequence>
<dbReference type="Gene3D" id="3.40.50.2000">
    <property type="entry name" value="Glycogen Phosphorylase B"/>
    <property type="match status" value="1"/>
</dbReference>
<reference evidence="11" key="1">
    <citation type="submission" date="2010-05" db="EMBL/GenBank/DDBJ databases">
        <title>Complete sequence of Methylotenera sp. 301.</title>
        <authorList>
            <person name="Lucas S."/>
            <person name="Copeland A."/>
            <person name="Lapidus A."/>
            <person name="Cheng J.-F."/>
            <person name="Bruce D."/>
            <person name="Goodwin L."/>
            <person name="Pitluck S."/>
            <person name="Clum A."/>
            <person name="Land M."/>
            <person name="Hauser L."/>
            <person name="Kyrpides N."/>
            <person name="Ivanova N."/>
            <person name="Chistoservova L."/>
            <person name="Kalyuzhnaya M."/>
            <person name="Woyke T."/>
        </authorList>
    </citation>
    <scope>NUCLEOTIDE SEQUENCE [LARGE SCALE GENOMIC DNA]</scope>
    <source>
        <strain evidence="11">301</strain>
    </source>
</reference>
<gene>
    <name evidence="10" type="ordered locus">M301_0992</name>
</gene>
<evidence type="ECO:0000256" key="6">
    <source>
        <dbReference type="ARBA" id="ARBA00022737"/>
    </source>
</evidence>
<dbReference type="Gene3D" id="3.40.50.11380">
    <property type="match status" value="1"/>
</dbReference>
<evidence type="ECO:0000259" key="9">
    <source>
        <dbReference type="Pfam" id="PF13844"/>
    </source>
</evidence>
<feature type="repeat" description="TPR" evidence="8">
    <location>
        <begin position="72"/>
        <end position="105"/>
    </location>
</feature>
<feature type="repeat" description="TPR" evidence="8">
    <location>
        <begin position="140"/>
        <end position="173"/>
    </location>
</feature>
<evidence type="ECO:0000313" key="11">
    <source>
        <dbReference type="Proteomes" id="UP000000383"/>
    </source>
</evidence>
<feature type="domain" description="O-GlcNAc transferase C-terminal" evidence="9">
    <location>
        <begin position="476"/>
        <end position="642"/>
    </location>
</feature>
<dbReference type="eggNOG" id="COG0457">
    <property type="taxonomic scope" value="Bacteria"/>
</dbReference>
<comment type="similarity">
    <text evidence="2">Belongs to the glycosyltransferase 41 family. O-GlcNAc transferase subfamily.</text>
</comment>
<feature type="repeat" description="TPR" evidence="8">
    <location>
        <begin position="276"/>
        <end position="309"/>
    </location>
</feature>
<evidence type="ECO:0000256" key="8">
    <source>
        <dbReference type="PROSITE-ProRule" id="PRU00339"/>
    </source>
</evidence>
<dbReference type="SUPFAM" id="SSF53448">
    <property type="entry name" value="Nucleotide-diphospho-sugar transferases"/>
    <property type="match status" value="1"/>
</dbReference>